<feature type="compositionally biased region" description="Basic and acidic residues" evidence="1">
    <location>
        <begin position="143"/>
        <end position="152"/>
    </location>
</feature>
<feature type="region of interest" description="Disordered" evidence="1">
    <location>
        <begin position="137"/>
        <end position="193"/>
    </location>
</feature>
<dbReference type="Proteomes" id="UP000053411">
    <property type="component" value="Unassembled WGS sequence"/>
</dbReference>
<name>A0A0D2HCJ2_9EURO</name>
<sequence>MSEEGAAESIAARKQRRRMAGRSGGEFEIVRNGEGIDYRYVWPNKEEEFVDRLVSWASAEPTQDSVIESDKTSTLCAGVETNEDNPDGGSLDVIVRDNGTKAANDDTGCIKRTASGKEDGKEQGAFTRLNRRISGWFQRRKHDGKENEREKGGMPASEQDQPWIPEPQLSPFKSESLTKELMEPQDDRISRHEEVNRDFFTAARRSVESTRQFESAIRCSEVVGDEEFGDCD</sequence>
<dbReference type="OrthoDB" id="4159766at2759"/>
<evidence type="ECO:0000313" key="2">
    <source>
        <dbReference type="EMBL" id="KIX99625.1"/>
    </source>
</evidence>
<feature type="region of interest" description="Disordered" evidence="1">
    <location>
        <begin position="1"/>
        <end position="25"/>
    </location>
</feature>
<dbReference type="VEuPathDB" id="FungiDB:Z520_04259"/>
<evidence type="ECO:0000256" key="1">
    <source>
        <dbReference type="SAM" id="MobiDB-lite"/>
    </source>
</evidence>
<dbReference type="AlphaFoldDB" id="A0A0D2HCJ2"/>
<organism evidence="2 3">
    <name type="scientific">Fonsecaea multimorphosa CBS 102226</name>
    <dbReference type="NCBI Taxonomy" id="1442371"/>
    <lineage>
        <taxon>Eukaryota</taxon>
        <taxon>Fungi</taxon>
        <taxon>Dikarya</taxon>
        <taxon>Ascomycota</taxon>
        <taxon>Pezizomycotina</taxon>
        <taxon>Eurotiomycetes</taxon>
        <taxon>Chaetothyriomycetidae</taxon>
        <taxon>Chaetothyriales</taxon>
        <taxon>Herpotrichiellaceae</taxon>
        <taxon>Fonsecaea</taxon>
    </lineage>
</organism>
<dbReference type="RefSeq" id="XP_016633748.1">
    <property type="nucleotide sequence ID" value="XM_016774768.1"/>
</dbReference>
<accession>A0A0D2HCJ2</accession>
<dbReference type="GeneID" id="27710005"/>
<dbReference type="EMBL" id="KN848068">
    <property type="protein sequence ID" value="KIX99625.1"/>
    <property type="molecule type" value="Genomic_DNA"/>
</dbReference>
<proteinExistence type="predicted"/>
<reference evidence="2 3" key="1">
    <citation type="submission" date="2015-01" db="EMBL/GenBank/DDBJ databases">
        <title>The Genome Sequence of Fonsecaea multimorphosa CBS 102226.</title>
        <authorList>
            <consortium name="The Broad Institute Genomics Platform"/>
            <person name="Cuomo C."/>
            <person name="de Hoog S."/>
            <person name="Gorbushina A."/>
            <person name="Stielow B."/>
            <person name="Teixiera M."/>
            <person name="Abouelleil A."/>
            <person name="Chapman S.B."/>
            <person name="Priest M."/>
            <person name="Young S.K."/>
            <person name="Wortman J."/>
            <person name="Nusbaum C."/>
            <person name="Birren B."/>
        </authorList>
    </citation>
    <scope>NUCLEOTIDE SEQUENCE [LARGE SCALE GENOMIC DNA]</scope>
    <source>
        <strain evidence="2 3">CBS 102226</strain>
    </source>
</reference>
<feature type="compositionally biased region" description="Basic and acidic residues" evidence="1">
    <location>
        <begin position="176"/>
        <end position="193"/>
    </location>
</feature>
<protein>
    <submittedName>
        <fullName evidence="2">Uncharacterized protein</fullName>
    </submittedName>
</protein>
<keyword evidence="3" id="KW-1185">Reference proteome</keyword>
<gene>
    <name evidence="2" type="ORF">Z520_04259</name>
</gene>
<feature type="region of interest" description="Disordered" evidence="1">
    <location>
        <begin position="99"/>
        <end position="125"/>
    </location>
</feature>
<evidence type="ECO:0000313" key="3">
    <source>
        <dbReference type="Proteomes" id="UP000053411"/>
    </source>
</evidence>